<keyword evidence="4" id="KW-0808">Transferase</keyword>
<dbReference type="GO" id="GO:0016746">
    <property type="term" value="F:acyltransferase activity"/>
    <property type="evidence" value="ECO:0007669"/>
    <property type="project" value="UniProtKB-KW"/>
</dbReference>
<feature type="transmembrane region" description="Helical" evidence="2">
    <location>
        <begin position="51"/>
        <end position="74"/>
    </location>
</feature>
<evidence type="ECO:0000259" key="3">
    <source>
        <dbReference type="SMART" id="SM00563"/>
    </source>
</evidence>
<feature type="region of interest" description="Disordered" evidence="1">
    <location>
        <begin position="330"/>
        <end position="358"/>
    </location>
</feature>
<dbReference type="RefSeq" id="WP_379482397.1">
    <property type="nucleotide sequence ID" value="NZ_JBHMCF010000002.1"/>
</dbReference>
<dbReference type="EMBL" id="JBHMCF010000002">
    <property type="protein sequence ID" value="MFB9467906.1"/>
    <property type="molecule type" value="Genomic_DNA"/>
</dbReference>
<dbReference type="PANTHER" id="PTHR10983">
    <property type="entry name" value="1-ACYLGLYCEROL-3-PHOSPHATE ACYLTRANSFERASE-RELATED"/>
    <property type="match status" value="1"/>
</dbReference>
<organism evidence="4 5">
    <name type="scientific">Nonomuraea salmonea</name>
    <dbReference type="NCBI Taxonomy" id="46181"/>
    <lineage>
        <taxon>Bacteria</taxon>
        <taxon>Bacillati</taxon>
        <taxon>Actinomycetota</taxon>
        <taxon>Actinomycetes</taxon>
        <taxon>Streptosporangiales</taxon>
        <taxon>Streptosporangiaceae</taxon>
        <taxon>Nonomuraea</taxon>
    </lineage>
</organism>
<evidence type="ECO:0000256" key="1">
    <source>
        <dbReference type="SAM" id="MobiDB-lite"/>
    </source>
</evidence>
<dbReference type="PANTHER" id="PTHR10983:SF16">
    <property type="entry name" value="LYSOCARDIOLIPIN ACYLTRANSFERASE 1"/>
    <property type="match status" value="1"/>
</dbReference>
<keyword evidence="2" id="KW-0472">Membrane</keyword>
<dbReference type="SMART" id="SM00563">
    <property type="entry name" value="PlsC"/>
    <property type="match status" value="1"/>
</dbReference>
<gene>
    <name evidence="4" type="ORF">ACFFR3_00225</name>
</gene>
<keyword evidence="2" id="KW-0812">Transmembrane</keyword>
<protein>
    <submittedName>
        <fullName evidence="4">1-acyl-sn-glycerol-3-phosphate acyltransferase</fullName>
    </submittedName>
</protein>
<dbReference type="Proteomes" id="UP001589568">
    <property type="component" value="Unassembled WGS sequence"/>
</dbReference>
<proteinExistence type="predicted"/>
<keyword evidence="4" id="KW-0012">Acyltransferase</keyword>
<name>A0ABV5NC94_9ACTN</name>
<keyword evidence="5" id="KW-1185">Reference proteome</keyword>
<feature type="transmembrane region" description="Helical" evidence="2">
    <location>
        <begin position="12"/>
        <end position="31"/>
    </location>
</feature>
<dbReference type="SUPFAM" id="SSF69593">
    <property type="entry name" value="Glycerol-3-phosphate (1)-acyltransferase"/>
    <property type="match status" value="1"/>
</dbReference>
<dbReference type="Pfam" id="PF01553">
    <property type="entry name" value="Acyltransferase"/>
    <property type="match status" value="1"/>
</dbReference>
<keyword evidence="2" id="KW-1133">Transmembrane helix</keyword>
<feature type="domain" description="Phospholipid/glycerol acyltransferase" evidence="3">
    <location>
        <begin position="127"/>
        <end position="273"/>
    </location>
</feature>
<evidence type="ECO:0000313" key="4">
    <source>
        <dbReference type="EMBL" id="MFB9467906.1"/>
    </source>
</evidence>
<accession>A0ABV5NC94</accession>
<evidence type="ECO:0000313" key="5">
    <source>
        <dbReference type="Proteomes" id="UP001589568"/>
    </source>
</evidence>
<sequence>MLPPRILRRVVLAPLVIVVTVFMLVTLPFWLVVTAAASLRLPPPQRRGARFVWFAVAWLTLESAVLIACLWLWVAGGAKRQERHYALIGWFLTRVYGAAERIFLLTTDIEEPEPTPEEQEARLSRPVIVLSRHAGPGDSFLLIHHLLARYHRRPRIVMKAALQYDPSLDVVVNRLPNAFVPRSTDQSGVTAEIRRLAATMGDRDALVIFPEGGNFTPRRRRLAIRRLEEKGLTGEAGRARDMDHLLPPRPNGAIAAIESCPPADVIFVAHTGLDQLVTVGDVWRKLPVSAHITAKWWRVPAAEIPRTREERVRWLYDHWALIDAWITEQRGSRPEAGTQSDGAGRPASRPPARRGWRR</sequence>
<reference evidence="4 5" key="1">
    <citation type="submission" date="2024-09" db="EMBL/GenBank/DDBJ databases">
        <authorList>
            <person name="Sun Q."/>
            <person name="Mori K."/>
        </authorList>
    </citation>
    <scope>NUCLEOTIDE SEQUENCE [LARGE SCALE GENOMIC DNA]</scope>
    <source>
        <strain evidence="4 5">JCM 3324</strain>
    </source>
</reference>
<dbReference type="InterPro" id="IPR002123">
    <property type="entry name" value="Plipid/glycerol_acylTrfase"/>
</dbReference>
<comment type="caution">
    <text evidence="4">The sequence shown here is derived from an EMBL/GenBank/DDBJ whole genome shotgun (WGS) entry which is preliminary data.</text>
</comment>
<evidence type="ECO:0000256" key="2">
    <source>
        <dbReference type="SAM" id="Phobius"/>
    </source>
</evidence>